<organism evidence="1 2">
    <name type="scientific">Tetragonisca angustula</name>
    <dbReference type="NCBI Taxonomy" id="166442"/>
    <lineage>
        <taxon>Eukaryota</taxon>
        <taxon>Metazoa</taxon>
        <taxon>Ecdysozoa</taxon>
        <taxon>Arthropoda</taxon>
        <taxon>Hexapoda</taxon>
        <taxon>Insecta</taxon>
        <taxon>Pterygota</taxon>
        <taxon>Neoptera</taxon>
        <taxon>Endopterygota</taxon>
        <taxon>Hymenoptera</taxon>
        <taxon>Apocrita</taxon>
        <taxon>Aculeata</taxon>
        <taxon>Apoidea</taxon>
        <taxon>Anthophila</taxon>
        <taxon>Apidae</taxon>
        <taxon>Tetragonisca</taxon>
    </lineage>
</organism>
<dbReference type="Proteomes" id="UP001432146">
    <property type="component" value="Unassembled WGS sequence"/>
</dbReference>
<sequence length="88" mass="9580">MQIENDVWNGEVSFADPDAANCQADRFDDGSPTPPPMLTILAGLWHAISKGMEPGGKKATTRTSYDPRHSVCAVAYLSAGLFELFYET</sequence>
<accession>A0AAW1AFB8</accession>
<evidence type="ECO:0000313" key="1">
    <source>
        <dbReference type="EMBL" id="KAK9308485.1"/>
    </source>
</evidence>
<name>A0AAW1AFB8_9HYME</name>
<comment type="caution">
    <text evidence="1">The sequence shown here is derived from an EMBL/GenBank/DDBJ whole genome shotgun (WGS) entry which is preliminary data.</text>
</comment>
<protein>
    <submittedName>
        <fullName evidence="1">Uncharacterized protein</fullName>
    </submittedName>
</protein>
<proteinExistence type="predicted"/>
<dbReference type="AlphaFoldDB" id="A0AAW1AFB8"/>
<keyword evidence="2" id="KW-1185">Reference proteome</keyword>
<gene>
    <name evidence="1" type="ORF">QLX08_001636</name>
</gene>
<reference evidence="1 2" key="1">
    <citation type="submission" date="2024-05" db="EMBL/GenBank/DDBJ databases">
        <title>The nuclear and mitochondrial genome assemblies of Tetragonisca angustula (Apidae: Meliponini), a tiny yet remarkable pollinator in the Neotropics.</title>
        <authorList>
            <person name="Ferrari R."/>
            <person name="Ricardo P.C."/>
            <person name="Dias F.C."/>
            <person name="Araujo N.S."/>
            <person name="Soares D.O."/>
            <person name="Zhou Q.-S."/>
            <person name="Zhu C.-D."/>
            <person name="Coutinho L."/>
            <person name="Airas M.C."/>
            <person name="Batista T.M."/>
        </authorList>
    </citation>
    <scope>NUCLEOTIDE SEQUENCE [LARGE SCALE GENOMIC DNA]</scope>
    <source>
        <strain evidence="1">ASF017062</strain>
        <tissue evidence="1">Abdomen</tissue>
    </source>
</reference>
<evidence type="ECO:0000313" key="2">
    <source>
        <dbReference type="Proteomes" id="UP001432146"/>
    </source>
</evidence>
<dbReference type="EMBL" id="JAWNGG020000021">
    <property type="protein sequence ID" value="KAK9308485.1"/>
    <property type="molecule type" value="Genomic_DNA"/>
</dbReference>